<protein>
    <submittedName>
        <fullName evidence="1">Uncharacterized protein</fullName>
    </submittedName>
</protein>
<gene>
    <name evidence="1" type="ORF">METZ01_LOCUS311801</name>
</gene>
<dbReference type="SUPFAM" id="SSF51126">
    <property type="entry name" value="Pectin lyase-like"/>
    <property type="match status" value="1"/>
</dbReference>
<organism evidence="1">
    <name type="scientific">marine metagenome</name>
    <dbReference type="NCBI Taxonomy" id="408172"/>
    <lineage>
        <taxon>unclassified sequences</taxon>
        <taxon>metagenomes</taxon>
        <taxon>ecological metagenomes</taxon>
    </lineage>
</organism>
<dbReference type="Gene3D" id="2.160.20.10">
    <property type="entry name" value="Single-stranded right-handed beta-helix, Pectin lyase-like"/>
    <property type="match status" value="1"/>
</dbReference>
<reference evidence="1" key="1">
    <citation type="submission" date="2018-05" db="EMBL/GenBank/DDBJ databases">
        <authorList>
            <person name="Lanie J.A."/>
            <person name="Ng W.-L."/>
            <person name="Kazmierczak K.M."/>
            <person name="Andrzejewski T.M."/>
            <person name="Davidsen T.M."/>
            <person name="Wayne K.J."/>
            <person name="Tettelin H."/>
            <person name="Glass J.I."/>
            <person name="Rusch D."/>
            <person name="Podicherti R."/>
            <person name="Tsui H.-C.T."/>
            <person name="Winkler M.E."/>
        </authorList>
    </citation>
    <scope>NUCLEOTIDE SEQUENCE</scope>
</reference>
<dbReference type="InterPro" id="IPR011050">
    <property type="entry name" value="Pectin_lyase_fold/virulence"/>
</dbReference>
<dbReference type="InterPro" id="IPR012334">
    <property type="entry name" value="Pectin_lyas_fold"/>
</dbReference>
<feature type="non-terminal residue" evidence="1">
    <location>
        <position position="1"/>
    </location>
</feature>
<feature type="non-terminal residue" evidence="1">
    <location>
        <position position="369"/>
    </location>
</feature>
<name>A0A382NFC6_9ZZZZ</name>
<dbReference type="EMBL" id="UINC01099574">
    <property type="protein sequence ID" value="SVC58947.1"/>
    <property type="molecule type" value="Genomic_DNA"/>
</dbReference>
<sequence length="369" mass="40597">CLYNEGPDWYVAEDGDDVNNDGSEAFPFATIQKAIDMGQGDGTDIIHIGSGTFTENVSIENKHLTIIGQGPENTIIDGGGISRVIRLYGRGTNGKLNISISELSLVNGSGEEDGGAIYAEDINLLLDHIIITDNYANETGPAIYAEWCDFIIRNSLIYNNENISDDVGGLYLAYTNGLIENSTIVDNEATSIQLAIAKLWLVNSIIEINYDTGVLTTGGAELYLAYTNIVSQSGMEISGPDDIESWDQQPYGTAHYLEGVTNYPIAFTDDYQLESGSYGIDAGISTFAFEEDDDWSDTWSAYEQDAFEYDYFENHDSFSGSAPDIGWTESEYIGVPFCDDLLSSNYESEGTYLDCEYNHNYAIKFDPDD</sequence>
<dbReference type="AlphaFoldDB" id="A0A382NFC6"/>
<accession>A0A382NFC6</accession>
<proteinExistence type="predicted"/>
<evidence type="ECO:0000313" key="1">
    <source>
        <dbReference type="EMBL" id="SVC58947.1"/>
    </source>
</evidence>